<keyword evidence="11" id="KW-1185">Reference proteome</keyword>
<dbReference type="PANTHER" id="PTHR33209:SF1">
    <property type="entry name" value="PEPTIDASE S49 DOMAIN-CONTAINING PROTEIN"/>
    <property type="match status" value="1"/>
</dbReference>
<evidence type="ECO:0000256" key="6">
    <source>
        <dbReference type="ARBA" id="ARBA00023136"/>
    </source>
</evidence>
<dbReference type="PANTHER" id="PTHR33209">
    <property type="entry name" value="PROTEASE 4"/>
    <property type="match status" value="1"/>
</dbReference>
<dbReference type="GO" id="GO:0016020">
    <property type="term" value="C:membrane"/>
    <property type="evidence" value="ECO:0007669"/>
    <property type="project" value="UniProtKB-SubCell"/>
</dbReference>
<keyword evidence="4" id="KW-0378">Hydrolase</keyword>
<comment type="caution">
    <text evidence="10">The sequence shown here is derived from an EMBL/GenBank/DDBJ whole genome shotgun (WGS) entry which is preliminary data.</text>
</comment>
<dbReference type="Gene3D" id="3.90.226.10">
    <property type="entry name" value="2-enoyl-CoA Hydratase, Chain A, domain 1"/>
    <property type="match status" value="2"/>
</dbReference>
<evidence type="ECO:0000256" key="7">
    <source>
        <dbReference type="PIRSR" id="PIRSR001217-1"/>
    </source>
</evidence>
<evidence type="ECO:0000256" key="4">
    <source>
        <dbReference type="ARBA" id="ARBA00022801"/>
    </source>
</evidence>
<dbReference type="AlphaFoldDB" id="A0A7Z0PE09"/>
<comment type="subcellular location">
    <subcellularLocation>
        <location evidence="1">Membrane</location>
    </subcellularLocation>
</comment>
<keyword evidence="6 8" id="KW-0472">Membrane</keyword>
<keyword evidence="8" id="KW-1133">Transmembrane helix</keyword>
<dbReference type="SUPFAM" id="SSF52096">
    <property type="entry name" value="ClpP/crotonase"/>
    <property type="match status" value="2"/>
</dbReference>
<dbReference type="NCBIfam" id="TIGR00706">
    <property type="entry name" value="SppA_dom"/>
    <property type="match status" value="1"/>
</dbReference>
<sequence length="583" mass="67005">MFIFKFLKNLFVYTLKKIYSFFVYIFLLFIVFTAIIGGLLVKEEIHTNNTNILISDVYFPGEDKFSNSIKYIEGKEISFSDIYSSLDLIASDDEVQNIFINLDTTAFSPAQLEELDTVLDKIKKSNKKIYAYGTVINNRNYGIATYANEIIMPDTQNSDIILTGYSNSNKYYKDLFDKYGFKFEVIHVGTHKSFGQNYVRNSISEEENETLTRILDKRLNNFIEKNSNARKINSETFKDKLLNGEYAYISPEKARDLSLIDHLMFYDKLSEKIELNEENTTPIQVYAEKKVKEINTSSNKIAVIYLDGDISEYNNNPSIPFISYDNFNYKMEKAEKLDGLKGIVIRINSPGGSAIEAKQIYERIMNSKVPVYISIGDIAASGGYYISSAGDKRFINPSSLTGSIGVVSMIPKYYGTLQKFGINIDGVNKGKYIGLLDPEKELNDEERNVYQRKLQDVYEEFKNDILSNNKKLTPDSLESIAQGKVWLGSEALNLKLVDEFGGLNHTINSLQKDLKLNEDYNIVNIYSEQNYEDVFSLFNRFFIKFKLKNKKIEAINQIEEKLQFILNQKGKAMYYSDILPLEY</sequence>
<keyword evidence="5" id="KW-0720">Serine protease</keyword>
<dbReference type="Gene3D" id="6.20.330.10">
    <property type="match status" value="1"/>
</dbReference>
<dbReference type="InterPro" id="IPR004635">
    <property type="entry name" value="Pept_S49_SppA"/>
</dbReference>
<gene>
    <name evidence="10" type="primary">sppA</name>
    <name evidence="10" type="ORF">HP397_00385</name>
</gene>
<evidence type="ECO:0000256" key="1">
    <source>
        <dbReference type="ARBA" id="ARBA00004370"/>
    </source>
</evidence>
<name>A0A7Z0PE09_9FUSO</name>
<dbReference type="CDD" id="cd07023">
    <property type="entry name" value="S49_Sppa_N_C"/>
    <property type="match status" value="1"/>
</dbReference>
<organism evidence="10 11">
    <name type="scientific">Streptobacillus felis</name>
    <dbReference type="NCBI Taxonomy" id="1384509"/>
    <lineage>
        <taxon>Bacteria</taxon>
        <taxon>Fusobacteriati</taxon>
        <taxon>Fusobacteriota</taxon>
        <taxon>Fusobacteriia</taxon>
        <taxon>Fusobacteriales</taxon>
        <taxon>Leptotrichiaceae</taxon>
        <taxon>Streptobacillus</taxon>
    </lineage>
</organism>
<proteinExistence type="inferred from homology"/>
<evidence type="ECO:0000256" key="3">
    <source>
        <dbReference type="ARBA" id="ARBA00022670"/>
    </source>
</evidence>
<evidence type="ECO:0000256" key="5">
    <source>
        <dbReference type="ARBA" id="ARBA00022825"/>
    </source>
</evidence>
<evidence type="ECO:0000256" key="2">
    <source>
        <dbReference type="ARBA" id="ARBA00008683"/>
    </source>
</evidence>
<feature type="transmembrane region" description="Helical" evidence="8">
    <location>
        <begin position="21"/>
        <end position="41"/>
    </location>
</feature>
<feature type="active site" description="Proton donor/acceptor" evidence="7">
    <location>
        <position position="192"/>
    </location>
</feature>
<dbReference type="InterPro" id="IPR047217">
    <property type="entry name" value="S49_SppA_67K_type_N"/>
</dbReference>
<keyword evidence="8" id="KW-0812">Transmembrane</keyword>
<dbReference type="GO" id="GO:0006465">
    <property type="term" value="P:signal peptide processing"/>
    <property type="evidence" value="ECO:0007669"/>
    <property type="project" value="InterPro"/>
</dbReference>
<evidence type="ECO:0000313" key="11">
    <source>
        <dbReference type="Proteomes" id="UP000526184"/>
    </source>
</evidence>
<dbReference type="Pfam" id="PF01343">
    <property type="entry name" value="Peptidase_S49"/>
    <property type="match status" value="2"/>
</dbReference>
<evidence type="ECO:0000259" key="9">
    <source>
        <dbReference type="Pfam" id="PF01343"/>
    </source>
</evidence>
<evidence type="ECO:0000313" key="10">
    <source>
        <dbReference type="EMBL" id="NYV27284.1"/>
    </source>
</evidence>
<feature type="domain" description="Peptidase S49" evidence="9">
    <location>
        <begin position="366"/>
        <end position="516"/>
    </location>
</feature>
<reference evidence="10 11" key="1">
    <citation type="submission" date="2020-05" db="EMBL/GenBank/DDBJ databases">
        <title>Streptobacillus felis strain LHL191014123.</title>
        <authorList>
            <person name="Fawzy A."/>
            <person name="Rau J."/>
            <person name="Risse K."/>
            <person name="Schauerte N."/>
            <person name="Geiger C."/>
            <person name="Blom J."/>
            <person name="Imirzalioglu C."/>
            <person name="Falgenhauer J."/>
            <person name="Bach A."/>
            <person name="Herden C."/>
            <person name="Eisenberg T."/>
        </authorList>
    </citation>
    <scope>NUCLEOTIDE SEQUENCE [LARGE SCALE GENOMIC DNA]</scope>
    <source>
        <strain evidence="10 11">LHL191014123</strain>
    </source>
</reference>
<dbReference type="EMBL" id="JABMKT010000001">
    <property type="protein sequence ID" value="NYV27284.1"/>
    <property type="molecule type" value="Genomic_DNA"/>
</dbReference>
<dbReference type="InterPro" id="IPR004634">
    <property type="entry name" value="Pept_S49_pIV"/>
</dbReference>
<dbReference type="Gene3D" id="3.40.1750.10">
    <property type="entry name" value="peptide peptidase (sppa) like domain"/>
    <property type="match status" value="1"/>
</dbReference>
<dbReference type="InterPro" id="IPR047272">
    <property type="entry name" value="S49_SppA_C"/>
</dbReference>
<dbReference type="GO" id="GO:0008236">
    <property type="term" value="F:serine-type peptidase activity"/>
    <property type="evidence" value="ECO:0007669"/>
    <property type="project" value="UniProtKB-KW"/>
</dbReference>
<keyword evidence="3" id="KW-0645">Protease</keyword>
<dbReference type="InterPro" id="IPR029045">
    <property type="entry name" value="ClpP/crotonase-like_dom_sf"/>
</dbReference>
<accession>A0A7Z0PE09</accession>
<dbReference type="InterPro" id="IPR002142">
    <property type="entry name" value="Peptidase_S49"/>
</dbReference>
<dbReference type="CDD" id="cd07018">
    <property type="entry name" value="S49_SppA_67K_type"/>
    <property type="match status" value="1"/>
</dbReference>
<comment type="similarity">
    <text evidence="2">Belongs to the peptidase S49 family.</text>
</comment>
<dbReference type="Proteomes" id="UP000526184">
    <property type="component" value="Unassembled WGS sequence"/>
</dbReference>
<dbReference type="RefSeq" id="WP_180135199.1">
    <property type="nucleotide sequence ID" value="NZ_JABMKT010000001.1"/>
</dbReference>
<dbReference type="PIRSF" id="PIRSF001217">
    <property type="entry name" value="Protease_4_SppA"/>
    <property type="match status" value="1"/>
</dbReference>
<protein>
    <submittedName>
        <fullName evidence="10">Signal peptide peptidase SppA</fullName>
    </submittedName>
</protein>
<feature type="domain" description="Peptidase S49" evidence="9">
    <location>
        <begin position="122"/>
        <end position="274"/>
    </location>
</feature>
<evidence type="ECO:0000256" key="8">
    <source>
        <dbReference type="SAM" id="Phobius"/>
    </source>
</evidence>
<feature type="active site" description="Nucleophile" evidence="7">
    <location>
        <position position="381"/>
    </location>
</feature>